<evidence type="ECO:0000313" key="3">
    <source>
        <dbReference type="Proteomes" id="UP001374535"/>
    </source>
</evidence>
<name>A0AAQ3RJW2_VIGMU</name>
<organism evidence="2 3">
    <name type="scientific">Vigna mungo</name>
    <name type="common">Black gram</name>
    <name type="synonym">Phaseolus mungo</name>
    <dbReference type="NCBI Taxonomy" id="3915"/>
    <lineage>
        <taxon>Eukaryota</taxon>
        <taxon>Viridiplantae</taxon>
        <taxon>Streptophyta</taxon>
        <taxon>Embryophyta</taxon>
        <taxon>Tracheophyta</taxon>
        <taxon>Spermatophyta</taxon>
        <taxon>Magnoliopsida</taxon>
        <taxon>eudicotyledons</taxon>
        <taxon>Gunneridae</taxon>
        <taxon>Pentapetalae</taxon>
        <taxon>rosids</taxon>
        <taxon>fabids</taxon>
        <taxon>Fabales</taxon>
        <taxon>Fabaceae</taxon>
        <taxon>Papilionoideae</taxon>
        <taxon>50 kb inversion clade</taxon>
        <taxon>NPAAA clade</taxon>
        <taxon>indigoferoid/millettioid clade</taxon>
        <taxon>Phaseoleae</taxon>
        <taxon>Vigna</taxon>
    </lineage>
</organism>
<accession>A0AAQ3RJW2</accession>
<keyword evidence="3" id="KW-1185">Reference proteome</keyword>
<keyword evidence="1" id="KW-0812">Transmembrane</keyword>
<keyword evidence="1" id="KW-0472">Membrane</keyword>
<evidence type="ECO:0000313" key="2">
    <source>
        <dbReference type="EMBL" id="WVY95532.1"/>
    </source>
</evidence>
<dbReference type="EMBL" id="CP144691">
    <property type="protein sequence ID" value="WVY95532.1"/>
    <property type="molecule type" value="Genomic_DNA"/>
</dbReference>
<evidence type="ECO:0000256" key="1">
    <source>
        <dbReference type="SAM" id="Phobius"/>
    </source>
</evidence>
<protein>
    <submittedName>
        <fullName evidence="2">Uncharacterized protein</fullName>
    </submittedName>
</protein>
<keyword evidence="1" id="KW-1133">Transmembrane helix</keyword>
<sequence>MVFSSLMWIGFLQKKKKDLSGCRDLGISVNALCFLEFGFRMRYVGCFFLISFFFLHKLLNMKYFLVENGYLTSIRVEKIHRIFLCRYPANSALGCGCGFLHVGRVAGRH</sequence>
<dbReference type="AlphaFoldDB" id="A0AAQ3RJW2"/>
<gene>
    <name evidence="2" type="ORF">V8G54_034620</name>
</gene>
<feature type="transmembrane region" description="Helical" evidence="1">
    <location>
        <begin position="41"/>
        <end position="59"/>
    </location>
</feature>
<dbReference type="Proteomes" id="UP001374535">
    <property type="component" value="Chromosome 10"/>
</dbReference>
<proteinExistence type="predicted"/>
<reference evidence="2 3" key="1">
    <citation type="journal article" date="2023" name="Life. Sci Alliance">
        <title>Evolutionary insights into 3D genome organization and epigenetic landscape of Vigna mungo.</title>
        <authorList>
            <person name="Junaid A."/>
            <person name="Singh B."/>
            <person name="Bhatia S."/>
        </authorList>
    </citation>
    <scope>NUCLEOTIDE SEQUENCE [LARGE SCALE GENOMIC DNA]</scope>
    <source>
        <strain evidence="2">Urdbean</strain>
    </source>
</reference>